<feature type="transmembrane region" description="Helical" evidence="6">
    <location>
        <begin position="412"/>
        <end position="432"/>
    </location>
</feature>
<dbReference type="GeneID" id="34525454"/>
<proteinExistence type="predicted"/>
<dbReference type="HOGENOM" id="CLU_000960_27_4_1"/>
<evidence type="ECO:0000259" key="7">
    <source>
        <dbReference type="PROSITE" id="PS50850"/>
    </source>
</evidence>
<dbReference type="PANTHER" id="PTHR42718:SF1">
    <property type="entry name" value="LOW AFFINITY AMMONIUM TRANSPORTER"/>
    <property type="match status" value="1"/>
</dbReference>
<keyword evidence="2 6" id="KW-0812">Transmembrane</keyword>
<evidence type="ECO:0000256" key="3">
    <source>
        <dbReference type="ARBA" id="ARBA00022989"/>
    </source>
</evidence>
<dbReference type="Gene3D" id="1.20.1250.20">
    <property type="entry name" value="MFS general substrate transporter like domains"/>
    <property type="match status" value="1"/>
</dbReference>
<accession>J7R4J0</accession>
<reference evidence="8 9" key="1">
    <citation type="journal article" date="2011" name="Proc. Natl. Acad. Sci. U.S.A.">
        <title>Evolutionary erosion of yeast sex chromosomes by mating-type switching accidents.</title>
        <authorList>
            <person name="Gordon J.L."/>
            <person name="Armisen D."/>
            <person name="Proux-Wera E."/>
            <person name="Oheigeartaigh S.S."/>
            <person name="Byrne K.P."/>
            <person name="Wolfe K.H."/>
        </authorList>
    </citation>
    <scope>NUCLEOTIDE SEQUENCE [LARGE SCALE GENOMIC DNA]</scope>
    <source>
        <strain evidence="9">ATCC MYA-139 / BCRC 22969 / CBS 8797 / CCRC 22969 / KCTC 17520 / NBRC 10181 / NCYC 3082</strain>
    </source>
</reference>
<dbReference type="GO" id="GO:0016020">
    <property type="term" value="C:membrane"/>
    <property type="evidence" value="ECO:0007669"/>
    <property type="project" value="UniProtKB-SubCell"/>
</dbReference>
<feature type="transmembrane region" description="Helical" evidence="6">
    <location>
        <begin position="209"/>
        <end position="228"/>
    </location>
</feature>
<feature type="transmembrane region" description="Helical" evidence="6">
    <location>
        <begin position="240"/>
        <end position="261"/>
    </location>
</feature>
<dbReference type="EMBL" id="HE978317">
    <property type="protein sequence ID" value="CCK69765.1"/>
    <property type="molecule type" value="Genomic_DNA"/>
</dbReference>
<dbReference type="GO" id="GO:0022857">
    <property type="term" value="F:transmembrane transporter activity"/>
    <property type="evidence" value="ECO:0007669"/>
    <property type="project" value="InterPro"/>
</dbReference>
<dbReference type="KEGG" id="kng:KNAG_0D00130"/>
<evidence type="ECO:0000256" key="6">
    <source>
        <dbReference type="SAM" id="Phobius"/>
    </source>
</evidence>
<feature type="transmembrane region" description="Helical" evidence="6">
    <location>
        <begin position="307"/>
        <end position="325"/>
    </location>
</feature>
<evidence type="ECO:0000256" key="1">
    <source>
        <dbReference type="ARBA" id="ARBA00004141"/>
    </source>
</evidence>
<dbReference type="RefSeq" id="XP_022464011.1">
    <property type="nucleotide sequence ID" value="XM_022607412.1"/>
</dbReference>
<dbReference type="AlphaFoldDB" id="J7R4J0"/>
<dbReference type="SUPFAM" id="SSF103473">
    <property type="entry name" value="MFS general substrate transporter"/>
    <property type="match status" value="1"/>
</dbReference>
<feature type="transmembrane region" description="Helical" evidence="6">
    <location>
        <begin position="346"/>
        <end position="365"/>
    </location>
</feature>
<keyword evidence="4 6" id="KW-0472">Membrane</keyword>
<dbReference type="Proteomes" id="UP000006310">
    <property type="component" value="Chromosome 4"/>
</dbReference>
<feature type="transmembrane region" description="Helical" evidence="6">
    <location>
        <begin position="174"/>
        <end position="197"/>
    </location>
</feature>
<dbReference type="OrthoDB" id="2130629at2759"/>
<dbReference type="InterPro" id="IPR020846">
    <property type="entry name" value="MFS_dom"/>
</dbReference>
<evidence type="ECO:0000313" key="9">
    <source>
        <dbReference type="Proteomes" id="UP000006310"/>
    </source>
</evidence>
<keyword evidence="3 6" id="KW-1133">Transmembrane helix</keyword>
<feature type="transmembrane region" description="Helical" evidence="6">
    <location>
        <begin position="516"/>
        <end position="537"/>
    </location>
</feature>
<dbReference type="PANTHER" id="PTHR42718">
    <property type="entry name" value="MAJOR FACILITATOR SUPERFAMILY MULTIDRUG TRANSPORTER MFSC"/>
    <property type="match status" value="1"/>
</dbReference>
<feature type="transmembrane region" description="Helical" evidence="6">
    <location>
        <begin position="385"/>
        <end position="405"/>
    </location>
</feature>
<keyword evidence="9" id="KW-1185">Reference proteome</keyword>
<sequence length="565" mass="61486">MNSINSDSNSENIFRLENKEVNGTYDSINFNGGDDSSKTRRDSDDNVSDINKSAPAPEEHDPPCTGEEATLNMSLLHEIIFVLLVSSSQVLGLAGAVQGIPQMDVIVEWFKLTHPSDSGWCNGGYATTYGSFVLIAGKMGDMNGHKSMFLIGYAWLALWSLLTGFSRYCPSSHFFFFCRAAQGIGAAFTFTSALSILGKSYPPCKRKNFIFSFFGACGSFGVVLGMVFSALFTQLAHWSWAYWSMAIACVVIIILSIFFIPGDVVEKHETSNVFYFDYLGAFLFVTGLVLFSVAWNQAPTYGFGRTYVYVLLIVSVVILALAMYVETKVDDPLLPWTHISANTLKVLLAIFFAYASFTMWAAYTFRFNLMAKGDTLLLAAAKMTPMAVSGVFAALFSALLLNIHVQVQIRMLISLLAFLVPPILMATMGAGQTYWGEVFVTTIVISFGLDISFPSATLLLSNRIPDKFKGLGASLVGAVLNYATALGPPTAASVLRYQCPDCMAHKGNAFTKTINIIGYVGIGTAGLGTLVAIFGVITEYPKVAGKKGEDRKHSLTLTTNVRSQQ</sequence>
<name>J7R4J0_HUIN7</name>
<evidence type="ECO:0000256" key="2">
    <source>
        <dbReference type="ARBA" id="ARBA00022692"/>
    </source>
</evidence>
<dbReference type="InterPro" id="IPR036259">
    <property type="entry name" value="MFS_trans_sf"/>
</dbReference>
<feature type="region of interest" description="Disordered" evidence="5">
    <location>
        <begin position="24"/>
        <end position="64"/>
    </location>
</feature>
<evidence type="ECO:0000313" key="8">
    <source>
        <dbReference type="EMBL" id="CCK69765.1"/>
    </source>
</evidence>
<organism evidence="8 9">
    <name type="scientific">Huiozyma naganishii (strain ATCC MYA-139 / BCRC 22969 / CBS 8797 / KCTC 17520 / NBRC 10181 / NCYC 3082 / Yp74L-3)</name>
    <name type="common">Yeast</name>
    <name type="synonym">Kazachstania naganishii</name>
    <dbReference type="NCBI Taxonomy" id="1071383"/>
    <lineage>
        <taxon>Eukaryota</taxon>
        <taxon>Fungi</taxon>
        <taxon>Dikarya</taxon>
        <taxon>Ascomycota</taxon>
        <taxon>Saccharomycotina</taxon>
        <taxon>Saccharomycetes</taxon>
        <taxon>Saccharomycetales</taxon>
        <taxon>Saccharomycetaceae</taxon>
        <taxon>Huiozyma</taxon>
    </lineage>
</organism>
<comment type="subcellular location">
    <subcellularLocation>
        <location evidence="1">Membrane</location>
        <topology evidence="1">Multi-pass membrane protein</topology>
    </subcellularLocation>
</comment>
<feature type="domain" description="Major facilitator superfamily (MFS) profile" evidence="7">
    <location>
        <begin position="80"/>
        <end position="540"/>
    </location>
</feature>
<feature type="transmembrane region" description="Helical" evidence="6">
    <location>
        <begin position="438"/>
        <end position="460"/>
    </location>
</feature>
<dbReference type="PROSITE" id="PS50850">
    <property type="entry name" value="MFS"/>
    <property type="match status" value="1"/>
</dbReference>
<feature type="transmembrane region" description="Helical" evidence="6">
    <location>
        <begin position="148"/>
        <end position="168"/>
    </location>
</feature>
<dbReference type="InterPro" id="IPR011701">
    <property type="entry name" value="MFS"/>
</dbReference>
<dbReference type="OMA" id="RIPYPML"/>
<feature type="compositionally biased region" description="Basic and acidic residues" evidence="5">
    <location>
        <begin position="35"/>
        <end position="44"/>
    </location>
</feature>
<evidence type="ECO:0000256" key="4">
    <source>
        <dbReference type="ARBA" id="ARBA00023136"/>
    </source>
</evidence>
<reference evidence="9" key="2">
    <citation type="submission" date="2012-08" db="EMBL/GenBank/DDBJ databases">
        <title>Genome sequence of Kazachstania naganishii.</title>
        <authorList>
            <person name="Gordon J.L."/>
            <person name="Armisen D."/>
            <person name="Proux-Wera E."/>
            <person name="OhEigeartaigh S.S."/>
            <person name="Byrne K.P."/>
            <person name="Wolfe K.H."/>
        </authorList>
    </citation>
    <scope>NUCLEOTIDE SEQUENCE [LARGE SCALE GENOMIC DNA]</scope>
    <source>
        <strain evidence="9">ATCC MYA-139 / BCRC 22969 / CBS 8797 / CCRC 22969 / KCTC 17520 / NBRC 10181 / NCYC 3082</strain>
    </source>
</reference>
<feature type="transmembrane region" description="Helical" evidence="6">
    <location>
        <begin position="273"/>
        <end position="295"/>
    </location>
</feature>
<dbReference type="Pfam" id="PF07690">
    <property type="entry name" value="MFS_1"/>
    <property type="match status" value="1"/>
</dbReference>
<dbReference type="eggNOG" id="KOG0254">
    <property type="taxonomic scope" value="Eukaryota"/>
</dbReference>
<gene>
    <name evidence="8" type="primary">KNAG0D00130</name>
    <name evidence="8" type="ordered locus">KNAG_0D00130</name>
</gene>
<evidence type="ECO:0000256" key="5">
    <source>
        <dbReference type="SAM" id="MobiDB-lite"/>
    </source>
</evidence>
<protein>
    <recommendedName>
        <fullName evidence="7">Major facilitator superfamily (MFS) profile domain-containing protein</fullName>
    </recommendedName>
</protein>